<protein>
    <submittedName>
        <fullName evidence="1">Uncharacterized protein</fullName>
    </submittedName>
</protein>
<evidence type="ECO:0000313" key="2">
    <source>
        <dbReference type="Proteomes" id="UP000550707"/>
    </source>
</evidence>
<organism evidence="1 2">
    <name type="scientific">Molossus molossus</name>
    <name type="common">Pallas' mastiff bat</name>
    <name type="synonym">Vespertilio molossus</name>
    <dbReference type="NCBI Taxonomy" id="27622"/>
    <lineage>
        <taxon>Eukaryota</taxon>
        <taxon>Metazoa</taxon>
        <taxon>Chordata</taxon>
        <taxon>Craniata</taxon>
        <taxon>Vertebrata</taxon>
        <taxon>Euteleostomi</taxon>
        <taxon>Mammalia</taxon>
        <taxon>Eutheria</taxon>
        <taxon>Laurasiatheria</taxon>
        <taxon>Chiroptera</taxon>
        <taxon>Yangochiroptera</taxon>
        <taxon>Molossidae</taxon>
        <taxon>Molossus</taxon>
    </lineage>
</organism>
<dbReference type="AlphaFoldDB" id="A0A7J8C8U1"/>
<comment type="caution">
    <text evidence="1">The sequence shown here is derived from an EMBL/GenBank/DDBJ whole genome shotgun (WGS) entry which is preliminary data.</text>
</comment>
<gene>
    <name evidence="1" type="ORF">HJG59_009919</name>
</gene>
<reference evidence="1 2" key="1">
    <citation type="journal article" date="2020" name="Nature">
        <title>Six reference-quality genomes reveal evolution of bat adaptations.</title>
        <authorList>
            <person name="Jebb D."/>
            <person name="Huang Z."/>
            <person name="Pippel M."/>
            <person name="Hughes G.M."/>
            <person name="Lavrichenko K."/>
            <person name="Devanna P."/>
            <person name="Winkler S."/>
            <person name="Jermiin L.S."/>
            <person name="Skirmuntt E.C."/>
            <person name="Katzourakis A."/>
            <person name="Burkitt-Gray L."/>
            <person name="Ray D.A."/>
            <person name="Sullivan K.A.M."/>
            <person name="Roscito J.G."/>
            <person name="Kirilenko B.M."/>
            <person name="Davalos L.M."/>
            <person name="Corthals A.P."/>
            <person name="Power M.L."/>
            <person name="Jones G."/>
            <person name="Ransome R.D."/>
            <person name="Dechmann D.K.N."/>
            <person name="Locatelli A.G."/>
            <person name="Puechmaille S.J."/>
            <person name="Fedrigo O."/>
            <person name="Jarvis E.D."/>
            <person name="Hiller M."/>
            <person name="Vernes S.C."/>
            <person name="Myers E.W."/>
            <person name="Teeling E.C."/>
        </authorList>
    </citation>
    <scope>NUCLEOTIDE SEQUENCE [LARGE SCALE GENOMIC DNA]</scope>
    <source>
        <strain evidence="1">MMolMol1</strain>
        <tissue evidence="1">Muscle</tissue>
    </source>
</reference>
<dbReference type="EMBL" id="JACASF010000021">
    <property type="protein sequence ID" value="KAF6407267.1"/>
    <property type="molecule type" value="Genomic_DNA"/>
</dbReference>
<evidence type="ECO:0000313" key="1">
    <source>
        <dbReference type="EMBL" id="KAF6407267.1"/>
    </source>
</evidence>
<accession>A0A7J8C8U1</accession>
<dbReference type="InParanoid" id="A0A7J8C8U1"/>
<name>A0A7J8C8U1_MOLMO</name>
<keyword evidence="2" id="KW-1185">Reference proteome</keyword>
<sequence length="127" mass="13742">MPPLTVRTWRGNLASWVGRLAPPLCTCLGVLLLSHSPRKVFSSLRGRAPSSPAFKHMYSLFCTTACLGKSIQGLVHLVNMRLLALPPGADSGHSVCATESRFRSKDGKSHDCDISPSDGFKKPSCFD</sequence>
<dbReference type="Proteomes" id="UP000550707">
    <property type="component" value="Unassembled WGS sequence"/>
</dbReference>
<proteinExistence type="predicted"/>